<dbReference type="SUPFAM" id="SSF81296">
    <property type="entry name" value="E set domains"/>
    <property type="match status" value="1"/>
</dbReference>
<feature type="domain" description="MD-2-related lipid-recognition" evidence="7">
    <location>
        <begin position="19"/>
        <end position="143"/>
    </location>
</feature>
<evidence type="ECO:0000256" key="6">
    <source>
        <dbReference type="SAM" id="SignalP"/>
    </source>
</evidence>
<accession>A0A6M3YER9</accession>
<evidence type="ECO:0000256" key="4">
    <source>
        <dbReference type="ARBA" id="ARBA00022729"/>
    </source>
</evidence>
<keyword evidence="3" id="KW-0964">Secreted</keyword>
<name>A0A6M3YER9_9NEOP</name>
<protein>
    <submittedName>
        <fullName evidence="8">Niemann Pick type C</fullName>
    </submittedName>
</protein>
<sequence>MSLYIVFAILLASANAKFYRDCGTKLATVENVGVSGCKDSATQCVLRRNTNATISIEFTPTQELKAVEAVVHGILMNLPVPFPLPQPDACKDSGLTCPLAANQKVKYVTSLPILKSYPQITVDVKWELLTDDDEEVLCVIIPAKIH</sequence>
<dbReference type="PANTHER" id="PTHR11306:SF68">
    <property type="entry name" value="NPC INTRACELLULAR CHOLESTEROL TRANSPORTER 2"/>
    <property type="match status" value="1"/>
</dbReference>
<dbReference type="Gene3D" id="2.60.40.770">
    <property type="match status" value="1"/>
</dbReference>
<gene>
    <name evidence="8" type="primary">NPC2c</name>
</gene>
<evidence type="ECO:0000256" key="5">
    <source>
        <dbReference type="ARBA" id="ARBA00023157"/>
    </source>
</evidence>
<keyword evidence="5" id="KW-1015">Disulfide bond</keyword>
<dbReference type="InterPro" id="IPR033916">
    <property type="entry name" value="ML_Npc2-like"/>
</dbReference>
<dbReference type="InterPro" id="IPR014756">
    <property type="entry name" value="Ig_E-set"/>
</dbReference>
<dbReference type="GO" id="GO:0032934">
    <property type="term" value="F:sterol binding"/>
    <property type="evidence" value="ECO:0007669"/>
    <property type="project" value="InterPro"/>
</dbReference>
<evidence type="ECO:0000256" key="3">
    <source>
        <dbReference type="ARBA" id="ARBA00022525"/>
    </source>
</evidence>
<dbReference type="GO" id="GO:0032367">
    <property type="term" value="P:intracellular cholesterol transport"/>
    <property type="evidence" value="ECO:0007669"/>
    <property type="project" value="InterPro"/>
</dbReference>
<evidence type="ECO:0000313" key="8">
    <source>
        <dbReference type="EMBL" id="QJI08243.1"/>
    </source>
</evidence>
<dbReference type="SMART" id="SM00737">
    <property type="entry name" value="ML"/>
    <property type="match status" value="1"/>
</dbReference>
<dbReference type="Pfam" id="PF02221">
    <property type="entry name" value="E1_DerP2_DerF2"/>
    <property type="match status" value="1"/>
</dbReference>
<evidence type="ECO:0000256" key="2">
    <source>
        <dbReference type="ARBA" id="ARBA00006370"/>
    </source>
</evidence>
<comment type="similarity">
    <text evidence="2">Belongs to the NPC2 family.</text>
</comment>
<evidence type="ECO:0000259" key="7">
    <source>
        <dbReference type="SMART" id="SM00737"/>
    </source>
</evidence>
<comment type="subcellular location">
    <subcellularLocation>
        <location evidence="1">Secreted</location>
    </subcellularLocation>
</comment>
<proteinExistence type="evidence at transcript level"/>
<evidence type="ECO:0000256" key="1">
    <source>
        <dbReference type="ARBA" id="ARBA00004613"/>
    </source>
</evidence>
<keyword evidence="4 6" id="KW-0732">Signal</keyword>
<dbReference type="InterPro" id="IPR003172">
    <property type="entry name" value="ML_dom"/>
</dbReference>
<dbReference type="FunFam" id="2.60.40.770:FF:000001">
    <property type="entry name" value="NPC intracellular cholesterol transporter 2"/>
    <property type="match status" value="1"/>
</dbReference>
<feature type="signal peptide" evidence="6">
    <location>
        <begin position="1"/>
        <end position="16"/>
    </location>
</feature>
<dbReference type="InterPro" id="IPR039670">
    <property type="entry name" value="NPC2-like"/>
</dbReference>
<dbReference type="PANTHER" id="PTHR11306">
    <property type="entry name" value="NIEMANN PICK TYPE C2 PROTEIN NPC2-RELATED"/>
    <property type="match status" value="1"/>
</dbReference>
<dbReference type="EMBL" id="MN398156">
    <property type="protein sequence ID" value="QJI08243.1"/>
    <property type="molecule type" value="mRNA"/>
</dbReference>
<organism evidence="8">
    <name type="scientific">Histia rhodope</name>
    <dbReference type="NCBI Taxonomy" id="1453155"/>
    <lineage>
        <taxon>Eukaryota</taxon>
        <taxon>Metazoa</taxon>
        <taxon>Ecdysozoa</taxon>
        <taxon>Arthropoda</taxon>
        <taxon>Hexapoda</taxon>
        <taxon>Insecta</taxon>
        <taxon>Pterygota</taxon>
        <taxon>Neoptera</taxon>
        <taxon>Endopterygota</taxon>
        <taxon>Lepidoptera</taxon>
        <taxon>Glossata</taxon>
        <taxon>Ditrysia</taxon>
        <taxon>Zygaenoidea</taxon>
        <taxon>Zygaenidae</taxon>
        <taxon>Chalcosiinae</taxon>
        <taxon>Histia</taxon>
    </lineage>
</organism>
<feature type="chain" id="PRO_5026934923" evidence="6">
    <location>
        <begin position="17"/>
        <end position="146"/>
    </location>
</feature>
<dbReference type="GO" id="GO:0005576">
    <property type="term" value="C:extracellular region"/>
    <property type="evidence" value="ECO:0007669"/>
    <property type="project" value="UniProtKB-SubCell"/>
</dbReference>
<dbReference type="CDD" id="cd00916">
    <property type="entry name" value="Npc2_like"/>
    <property type="match status" value="1"/>
</dbReference>
<reference evidence="8" key="1">
    <citation type="submission" date="2019-09" db="EMBL/GenBank/DDBJ databases">
        <authorList>
            <person name="Yang H.-B."/>
        </authorList>
    </citation>
    <scope>NUCLEOTIDE SEQUENCE</scope>
</reference>
<dbReference type="AlphaFoldDB" id="A0A6M3YER9"/>